<name>A0A9D4H8L2_DREPO</name>
<keyword evidence="2" id="KW-1185">Reference proteome</keyword>
<protein>
    <submittedName>
        <fullName evidence="1">Uncharacterized protein</fullName>
    </submittedName>
</protein>
<comment type="caution">
    <text evidence="1">The sequence shown here is derived from an EMBL/GenBank/DDBJ whole genome shotgun (WGS) entry which is preliminary data.</text>
</comment>
<sequence length="97" mass="11024">MLSTHECHHGVEQCQVGGADGYELLQGGQLTLRGVGSTLIHTLYEEGQETVLHQYISKLVYYCLKAELKPTSLRLSNAMNYILGHRLWFRRGDTYQP</sequence>
<reference evidence="1" key="1">
    <citation type="journal article" date="2019" name="bioRxiv">
        <title>The Genome of the Zebra Mussel, Dreissena polymorpha: A Resource for Invasive Species Research.</title>
        <authorList>
            <person name="McCartney M.A."/>
            <person name="Auch B."/>
            <person name="Kono T."/>
            <person name="Mallez S."/>
            <person name="Zhang Y."/>
            <person name="Obille A."/>
            <person name="Becker A."/>
            <person name="Abrahante J.E."/>
            <person name="Garbe J."/>
            <person name="Badalamenti J.P."/>
            <person name="Herman A."/>
            <person name="Mangelson H."/>
            <person name="Liachko I."/>
            <person name="Sullivan S."/>
            <person name="Sone E.D."/>
            <person name="Koren S."/>
            <person name="Silverstein K.A.T."/>
            <person name="Beckman K.B."/>
            <person name="Gohl D.M."/>
        </authorList>
    </citation>
    <scope>NUCLEOTIDE SEQUENCE</scope>
    <source>
        <strain evidence="1">Duluth1</strain>
        <tissue evidence="1">Whole animal</tissue>
    </source>
</reference>
<proteinExistence type="predicted"/>
<dbReference type="AlphaFoldDB" id="A0A9D4H8L2"/>
<evidence type="ECO:0000313" key="2">
    <source>
        <dbReference type="Proteomes" id="UP000828390"/>
    </source>
</evidence>
<accession>A0A9D4H8L2</accession>
<dbReference type="Proteomes" id="UP000828390">
    <property type="component" value="Unassembled WGS sequence"/>
</dbReference>
<evidence type="ECO:0000313" key="1">
    <source>
        <dbReference type="EMBL" id="KAH3830485.1"/>
    </source>
</evidence>
<organism evidence="1 2">
    <name type="scientific">Dreissena polymorpha</name>
    <name type="common">Zebra mussel</name>
    <name type="synonym">Mytilus polymorpha</name>
    <dbReference type="NCBI Taxonomy" id="45954"/>
    <lineage>
        <taxon>Eukaryota</taxon>
        <taxon>Metazoa</taxon>
        <taxon>Spiralia</taxon>
        <taxon>Lophotrochozoa</taxon>
        <taxon>Mollusca</taxon>
        <taxon>Bivalvia</taxon>
        <taxon>Autobranchia</taxon>
        <taxon>Heteroconchia</taxon>
        <taxon>Euheterodonta</taxon>
        <taxon>Imparidentia</taxon>
        <taxon>Neoheterodontei</taxon>
        <taxon>Myida</taxon>
        <taxon>Dreissenoidea</taxon>
        <taxon>Dreissenidae</taxon>
        <taxon>Dreissena</taxon>
    </lineage>
</organism>
<reference evidence="1" key="2">
    <citation type="submission" date="2020-11" db="EMBL/GenBank/DDBJ databases">
        <authorList>
            <person name="McCartney M.A."/>
            <person name="Auch B."/>
            <person name="Kono T."/>
            <person name="Mallez S."/>
            <person name="Becker A."/>
            <person name="Gohl D.M."/>
            <person name="Silverstein K.A.T."/>
            <person name="Koren S."/>
            <person name="Bechman K.B."/>
            <person name="Herman A."/>
            <person name="Abrahante J.E."/>
            <person name="Garbe J."/>
        </authorList>
    </citation>
    <scope>NUCLEOTIDE SEQUENCE</scope>
    <source>
        <strain evidence="1">Duluth1</strain>
        <tissue evidence="1">Whole animal</tissue>
    </source>
</reference>
<gene>
    <name evidence="1" type="ORF">DPMN_103729</name>
</gene>
<dbReference type="EMBL" id="JAIWYP010000004">
    <property type="protein sequence ID" value="KAH3830485.1"/>
    <property type="molecule type" value="Genomic_DNA"/>
</dbReference>